<evidence type="ECO:0000313" key="2">
    <source>
        <dbReference type="EMBL" id="UNM97177.1"/>
    </source>
</evidence>
<feature type="transmembrane region" description="Helical" evidence="1">
    <location>
        <begin position="12"/>
        <end position="37"/>
    </location>
</feature>
<feature type="transmembrane region" description="Helical" evidence="1">
    <location>
        <begin position="292"/>
        <end position="316"/>
    </location>
</feature>
<keyword evidence="1" id="KW-0812">Transmembrane</keyword>
<feature type="transmembrane region" description="Helical" evidence="1">
    <location>
        <begin position="250"/>
        <end position="280"/>
    </location>
</feature>
<feature type="transmembrane region" description="Helical" evidence="1">
    <location>
        <begin position="322"/>
        <end position="341"/>
    </location>
</feature>
<keyword evidence="1" id="KW-0472">Membrane</keyword>
<feature type="transmembrane region" description="Helical" evidence="1">
    <location>
        <begin position="147"/>
        <end position="165"/>
    </location>
</feature>
<organism evidence="2 3">
    <name type="scientific">Ignatzschineria rhizosphaerae</name>
    <dbReference type="NCBI Taxonomy" id="2923279"/>
    <lineage>
        <taxon>Bacteria</taxon>
        <taxon>Pseudomonadati</taxon>
        <taxon>Pseudomonadota</taxon>
        <taxon>Gammaproteobacteria</taxon>
        <taxon>Cardiobacteriales</taxon>
        <taxon>Ignatzschineriaceae</taxon>
        <taxon>Ignatzschineria</taxon>
    </lineage>
</organism>
<feature type="transmembrane region" description="Helical" evidence="1">
    <location>
        <begin position="210"/>
        <end position="230"/>
    </location>
</feature>
<feature type="transmembrane region" description="Helical" evidence="1">
    <location>
        <begin position="49"/>
        <end position="69"/>
    </location>
</feature>
<dbReference type="RefSeq" id="WP_242152176.1">
    <property type="nucleotide sequence ID" value="NZ_CP093379.1"/>
</dbReference>
<dbReference type="InterPro" id="IPR004711">
    <property type="entry name" value="Benzoate_Transporter"/>
</dbReference>
<dbReference type="Pfam" id="PF03594">
    <property type="entry name" value="BenE"/>
    <property type="match status" value="1"/>
</dbReference>
<evidence type="ECO:0000256" key="1">
    <source>
        <dbReference type="SAM" id="Phobius"/>
    </source>
</evidence>
<keyword evidence="1" id="KW-1133">Transmembrane helix</keyword>
<feature type="transmembrane region" description="Helical" evidence="1">
    <location>
        <begin position="123"/>
        <end position="140"/>
    </location>
</feature>
<dbReference type="EMBL" id="CP093379">
    <property type="protein sequence ID" value="UNM97177.1"/>
    <property type="molecule type" value="Genomic_DNA"/>
</dbReference>
<feature type="transmembrane region" description="Helical" evidence="1">
    <location>
        <begin position="353"/>
        <end position="386"/>
    </location>
</feature>
<dbReference type="PANTHER" id="PTHR30199">
    <property type="entry name" value="MFS FAMILY TRANSPORTER, PREDICTED SUBSTRATE BENZOATE"/>
    <property type="match status" value="1"/>
</dbReference>
<feature type="transmembrane region" description="Helical" evidence="1">
    <location>
        <begin position="97"/>
        <end position="117"/>
    </location>
</feature>
<dbReference type="NCBIfam" id="TIGR00843">
    <property type="entry name" value="benE"/>
    <property type="match status" value="1"/>
</dbReference>
<keyword evidence="3" id="KW-1185">Reference proteome</keyword>
<dbReference type="Proteomes" id="UP000829542">
    <property type="component" value="Chromosome"/>
</dbReference>
<accession>A0ABY3X7Z7</accession>
<reference evidence="2 3" key="1">
    <citation type="submission" date="2022-03" db="EMBL/GenBank/DDBJ databases">
        <title>Ignatzschineria rhizosphaerae HR5S32.</title>
        <authorList>
            <person name="Sun J.Q."/>
            <person name="Feng J.Y."/>
        </authorList>
    </citation>
    <scope>NUCLEOTIDE SEQUENCE [LARGE SCALE GENOMIC DNA]</scope>
    <source>
        <strain evidence="2 3">HR5S32</strain>
    </source>
</reference>
<gene>
    <name evidence="2" type="ORF">MMG00_04825</name>
</gene>
<protein>
    <submittedName>
        <fullName evidence="2">Benzoate/H(+) symporter BenE family transporter</fullName>
    </submittedName>
</protein>
<feature type="transmembrane region" description="Helical" evidence="1">
    <location>
        <begin position="171"/>
        <end position="189"/>
    </location>
</feature>
<name>A0ABY3X7Z7_9GAMM</name>
<dbReference type="PANTHER" id="PTHR30199:SF0">
    <property type="entry name" value="INNER MEMBRANE PROTEIN YDCO"/>
    <property type="match status" value="1"/>
</dbReference>
<sequence>MRNLTFLRSFSYTMMLTGFIAVLVGYTSSVAIILQALEVLGLSNTQMGSWLMMLGIGMGITTIALSIYYKTPILTAWSTPGIALLATSLSETPINEAIGVFIFASALMLICGLTGIFSKLISLIPRSIASAMLAGILLQFGLRLFDALEMNLILSITMLITYLFSRRYFPLYAMIIVLIIGIITISLQGKLQFTPIEAPFVAPSFIMPQFSITSLISVGIPFFIVSLVSQNAPAIAILQANDYSPKISSLLIWTSIAAIILAPFGGFSICIAAITAAICLHPDVNPNPEKRYIAAIWAGVFYLIAGLLGGVIFILFDGLPTAFIQLLAGLALLTILTNSLYQSLKDDSDRDAAMICFLFTASGITLLGIGSAFWGLLGGIMAYHILSKRQKDKSK</sequence>
<evidence type="ECO:0000313" key="3">
    <source>
        <dbReference type="Proteomes" id="UP000829542"/>
    </source>
</evidence>
<proteinExistence type="predicted"/>